<organism evidence="1 2">
    <name type="scientific">Cereibacter sphaeroides</name>
    <name type="common">Rhodobacter sphaeroides</name>
    <dbReference type="NCBI Taxonomy" id="1063"/>
    <lineage>
        <taxon>Bacteria</taxon>
        <taxon>Pseudomonadati</taxon>
        <taxon>Pseudomonadota</taxon>
        <taxon>Alphaproteobacteria</taxon>
        <taxon>Rhodobacterales</taxon>
        <taxon>Paracoccaceae</taxon>
        <taxon>Cereibacter</taxon>
    </lineage>
</organism>
<gene>
    <name evidence="1" type="ORF">D1114_23425</name>
</gene>
<reference evidence="1 2" key="1">
    <citation type="submission" date="2018-08" db="EMBL/GenBank/DDBJ databases">
        <title>Draft genome sequence of Rhodobacter sphaeroides FY.</title>
        <authorList>
            <person name="Rayyan A."/>
            <person name="Meyer T.E."/>
            <person name="Kyndt J.A."/>
        </authorList>
    </citation>
    <scope>NUCLEOTIDE SEQUENCE [LARGE SCALE GENOMIC DNA]</scope>
    <source>
        <strain evidence="1 2">FY</strain>
    </source>
</reference>
<evidence type="ECO:0000313" key="1">
    <source>
        <dbReference type="EMBL" id="RHZ90396.1"/>
    </source>
</evidence>
<comment type="caution">
    <text evidence="1">The sequence shown here is derived from an EMBL/GenBank/DDBJ whole genome shotgun (WGS) entry which is preliminary data.</text>
</comment>
<name>A0AAX1UE81_CERSP</name>
<sequence length="86" mass="9882">MPICPDRPRSFTCAICGQHRDYRWPGPVQCWPVEPVCRWCEQTFGSVVPAPGTFRDRRLLSVFSALAEALHTEAAHQHYRRHYGTA</sequence>
<dbReference type="Proteomes" id="UP000266305">
    <property type="component" value="Unassembled WGS sequence"/>
</dbReference>
<proteinExistence type="predicted"/>
<dbReference type="EMBL" id="QWGP01000067">
    <property type="protein sequence ID" value="RHZ90396.1"/>
    <property type="molecule type" value="Genomic_DNA"/>
</dbReference>
<evidence type="ECO:0000313" key="2">
    <source>
        <dbReference type="Proteomes" id="UP000266305"/>
    </source>
</evidence>
<dbReference type="RefSeq" id="WP_119001648.1">
    <property type="nucleotide sequence ID" value="NZ_QWGP01000067.1"/>
</dbReference>
<dbReference type="AlphaFoldDB" id="A0AAX1UE81"/>
<accession>A0AAX1UE81</accession>
<protein>
    <submittedName>
        <fullName evidence="1">Uncharacterized protein</fullName>
    </submittedName>
</protein>